<dbReference type="Pfam" id="PF22740">
    <property type="entry name" value="PapZ_C"/>
    <property type="match status" value="1"/>
</dbReference>
<dbReference type="InterPro" id="IPR053930">
    <property type="entry name" value="RapZ-like_N"/>
</dbReference>
<feature type="domain" description="RapZ-like N-terminal" evidence="5">
    <location>
        <begin position="52"/>
        <end position="201"/>
    </location>
</feature>
<dbReference type="PANTHER" id="PTHR30448">
    <property type="entry name" value="RNASE ADAPTER PROTEIN RAPZ"/>
    <property type="match status" value="1"/>
</dbReference>
<evidence type="ECO:0000313" key="7">
    <source>
        <dbReference type="EMBL" id="GBR51583.1"/>
    </source>
</evidence>
<keyword evidence="3 4" id="KW-0342">GTP-binding</keyword>
<evidence type="ECO:0000256" key="3">
    <source>
        <dbReference type="ARBA" id="ARBA00023134"/>
    </source>
</evidence>
<dbReference type="InterPro" id="IPR027417">
    <property type="entry name" value="P-loop_NTPase"/>
</dbReference>
<sequence length="351" mass="37893">MCAMSLPNPSKAEIGLPERSVAEQAATDFPAKGCSPQNSEDVCDGAGVLRHILIVTGLSGAGKSTALHVLEDLGHEVVDNPPLHLLGALVPRRGERLVIGIDVRSRGFETPRVLQELERLKSLPDCDVQLVYVTAEPDVLLRRFTATRRRHPLVASGAIRPGIEQEAKILAPLRAVADAVIDTSDLPAPELKRFIETRFGGGKGEGLTVVLVSFAYPAGLPREADMVFDARFLRNPHYNPELQPKTGLEADVAQYVQADAAYEPFFQGIVDMLGLVLPRFVEEGKKYATIAVGCSGGKHRSVTIIEALARVLPELAPVGPFMVSHRELARQGISTWRWAVPPSGNVDGATI</sequence>
<comment type="caution">
    <text evidence="7">The sequence shown here is derived from an EMBL/GenBank/DDBJ whole genome shotgun (WGS) entry which is preliminary data.</text>
</comment>
<dbReference type="InterPro" id="IPR053931">
    <property type="entry name" value="RapZ_C"/>
</dbReference>
<keyword evidence="1 4" id="KW-0547">Nucleotide-binding</keyword>
<dbReference type="PANTHER" id="PTHR30448:SF0">
    <property type="entry name" value="RNASE ADAPTER PROTEIN RAPZ"/>
    <property type="match status" value="1"/>
</dbReference>
<evidence type="ECO:0000313" key="8">
    <source>
        <dbReference type="Proteomes" id="UP001062632"/>
    </source>
</evidence>
<keyword evidence="8" id="KW-1185">Reference proteome</keyword>
<protein>
    <submittedName>
        <fullName evidence="7">ATPase</fullName>
    </submittedName>
</protein>
<evidence type="ECO:0000256" key="4">
    <source>
        <dbReference type="HAMAP-Rule" id="MF_00636"/>
    </source>
</evidence>
<dbReference type="SUPFAM" id="SSF52540">
    <property type="entry name" value="P-loop containing nucleoside triphosphate hydrolases"/>
    <property type="match status" value="1"/>
</dbReference>
<dbReference type="NCBIfam" id="NF003828">
    <property type="entry name" value="PRK05416.1"/>
    <property type="match status" value="1"/>
</dbReference>
<evidence type="ECO:0000256" key="1">
    <source>
        <dbReference type="ARBA" id="ARBA00022741"/>
    </source>
</evidence>
<dbReference type="Gene3D" id="3.40.50.300">
    <property type="entry name" value="P-loop containing nucleotide triphosphate hydrolases"/>
    <property type="match status" value="1"/>
</dbReference>
<gene>
    <name evidence="7" type="ORF">AA106555_0604</name>
</gene>
<feature type="binding site" evidence="4">
    <location>
        <begin position="102"/>
        <end position="105"/>
    </location>
    <ligand>
        <name>GTP</name>
        <dbReference type="ChEBI" id="CHEBI:37565"/>
    </ligand>
</feature>
<organism evidence="7 8">
    <name type="scientific">Neokomagataea thailandica NBRC 106555</name>
    <dbReference type="NCBI Taxonomy" id="1223520"/>
    <lineage>
        <taxon>Bacteria</taxon>
        <taxon>Pseudomonadati</taxon>
        <taxon>Pseudomonadota</taxon>
        <taxon>Alphaproteobacteria</taxon>
        <taxon>Acetobacterales</taxon>
        <taxon>Acetobacteraceae</taxon>
        <taxon>Neokomagataea</taxon>
    </lineage>
</organism>
<evidence type="ECO:0000259" key="6">
    <source>
        <dbReference type="Pfam" id="PF22740"/>
    </source>
</evidence>
<reference evidence="7 8" key="1">
    <citation type="submission" date="2013-04" db="EMBL/GenBank/DDBJ databases">
        <title>The genome sequencing project of 58 acetic acid bacteria.</title>
        <authorList>
            <person name="Okamoto-Kainuma A."/>
            <person name="Ishikawa M."/>
            <person name="Umino S."/>
            <person name="Koizumi Y."/>
            <person name="Shiwa Y."/>
            <person name="Yoshikawa H."/>
            <person name="Matsutani M."/>
            <person name="Matsushita K."/>
        </authorList>
    </citation>
    <scope>NUCLEOTIDE SEQUENCE [LARGE SCALE GENOMIC DNA]</scope>
    <source>
        <strain evidence="7 8">NBRC 106555</strain>
    </source>
</reference>
<dbReference type="Pfam" id="PF03668">
    <property type="entry name" value="RapZ-like_N"/>
    <property type="match status" value="1"/>
</dbReference>
<proteinExistence type="inferred from homology"/>
<evidence type="ECO:0000259" key="5">
    <source>
        <dbReference type="Pfam" id="PF03668"/>
    </source>
</evidence>
<feature type="binding site" evidence="4">
    <location>
        <begin position="57"/>
        <end position="64"/>
    </location>
    <ligand>
        <name>ATP</name>
        <dbReference type="ChEBI" id="CHEBI:30616"/>
    </ligand>
</feature>
<feature type="domain" description="RapZ C-terminal" evidence="6">
    <location>
        <begin position="208"/>
        <end position="328"/>
    </location>
</feature>
<evidence type="ECO:0000256" key="2">
    <source>
        <dbReference type="ARBA" id="ARBA00022840"/>
    </source>
</evidence>
<accession>A0ABQ0QNM3</accession>
<dbReference type="HAMAP" id="MF_00636">
    <property type="entry name" value="RapZ_like"/>
    <property type="match status" value="1"/>
</dbReference>
<name>A0ABQ0QNM3_9PROT</name>
<dbReference type="EMBL" id="BAQC01000014">
    <property type="protein sequence ID" value="GBR51583.1"/>
    <property type="molecule type" value="Genomic_DNA"/>
</dbReference>
<dbReference type="Proteomes" id="UP001062632">
    <property type="component" value="Unassembled WGS sequence"/>
</dbReference>
<keyword evidence="2 4" id="KW-0067">ATP-binding</keyword>
<dbReference type="InterPro" id="IPR005337">
    <property type="entry name" value="RapZ-like"/>
</dbReference>